<dbReference type="RefSeq" id="WP_073574334.1">
    <property type="nucleotide sequence ID" value="NZ_BAAAJZ010000007.1"/>
</dbReference>
<proteinExistence type="predicted"/>
<evidence type="ECO:0008006" key="4">
    <source>
        <dbReference type="Google" id="ProtNLM"/>
    </source>
</evidence>
<dbReference type="GeneID" id="98054457"/>
<name>A0A852WDZ8_PSEA5</name>
<organism evidence="2 3">
    <name type="scientific">Pseudonocardia alni</name>
    <name type="common">Amycolata alni</name>
    <dbReference type="NCBI Taxonomy" id="33907"/>
    <lineage>
        <taxon>Bacteria</taxon>
        <taxon>Bacillati</taxon>
        <taxon>Actinomycetota</taxon>
        <taxon>Actinomycetes</taxon>
        <taxon>Pseudonocardiales</taxon>
        <taxon>Pseudonocardiaceae</taxon>
        <taxon>Pseudonocardia</taxon>
    </lineage>
</organism>
<gene>
    <name evidence="2" type="ORF">HDA37_004790</name>
</gene>
<evidence type="ECO:0000313" key="3">
    <source>
        <dbReference type="Proteomes" id="UP000549695"/>
    </source>
</evidence>
<dbReference type="EMBL" id="JACCCZ010000001">
    <property type="protein sequence ID" value="NYG04505.1"/>
    <property type="molecule type" value="Genomic_DNA"/>
</dbReference>
<feature type="transmembrane region" description="Helical" evidence="1">
    <location>
        <begin position="68"/>
        <end position="89"/>
    </location>
</feature>
<protein>
    <recommendedName>
        <fullName evidence="4">DUF5313 domain-containing protein</fullName>
    </recommendedName>
</protein>
<keyword evidence="1" id="KW-0812">Transmembrane</keyword>
<keyword evidence="3" id="KW-1185">Reference proteome</keyword>
<reference evidence="2 3" key="1">
    <citation type="submission" date="2020-07" db="EMBL/GenBank/DDBJ databases">
        <title>Sequencing the genomes of 1000 actinobacteria strains.</title>
        <authorList>
            <person name="Klenk H.-P."/>
        </authorList>
    </citation>
    <scope>NUCLEOTIDE SEQUENCE [LARGE SCALE GENOMIC DNA]</scope>
    <source>
        <strain evidence="2 3">DSM 44749</strain>
    </source>
</reference>
<keyword evidence="1" id="KW-0472">Membrane</keyword>
<dbReference type="Proteomes" id="UP000549695">
    <property type="component" value="Unassembled WGS sequence"/>
</dbReference>
<feature type="transmembrane region" description="Helical" evidence="1">
    <location>
        <begin position="44"/>
        <end position="62"/>
    </location>
</feature>
<dbReference type="AlphaFoldDB" id="A0A852WDZ8"/>
<dbReference type="InterPro" id="IPR035197">
    <property type="entry name" value="DUF5313"/>
</dbReference>
<comment type="caution">
    <text evidence="2">The sequence shown here is derived from an EMBL/GenBank/DDBJ whole genome shotgun (WGS) entry which is preliminary data.</text>
</comment>
<evidence type="ECO:0000256" key="1">
    <source>
        <dbReference type="SAM" id="Phobius"/>
    </source>
</evidence>
<dbReference type="Pfam" id="PF17240">
    <property type="entry name" value="DUF5313"/>
    <property type="match status" value="1"/>
</dbReference>
<evidence type="ECO:0000313" key="2">
    <source>
        <dbReference type="EMBL" id="NYG04505.1"/>
    </source>
</evidence>
<accession>A0A852WDZ8</accession>
<sequence length="140" mass="16177">MDDRIRRPNPFRWVAYAFGARLPDRNRRWVLHDVTTRTWVLRHFLRTTVQLIPLLALLFLVVPGPAWVRLGAIASGAVIGYFYSMVYVVEACETRVMKAGYPVGAAASTREARRAEQHVDARLRHDREFGADRDRDDRRG</sequence>
<keyword evidence="1" id="KW-1133">Transmembrane helix</keyword>